<dbReference type="PROSITE" id="PS00125">
    <property type="entry name" value="SER_THR_PHOSPHATASE"/>
    <property type="match status" value="1"/>
</dbReference>
<name>A0A0U3FPX4_9CREN</name>
<feature type="domain" description="Serine/threonine specific protein phosphatases" evidence="1">
    <location>
        <begin position="112"/>
        <end position="117"/>
    </location>
</feature>
<dbReference type="InterPro" id="IPR029052">
    <property type="entry name" value="Metallo-depent_PP-like"/>
</dbReference>
<protein>
    <submittedName>
        <fullName evidence="2">Serine/threonine protein phosphatase</fullName>
    </submittedName>
</protein>
<proteinExistence type="predicted"/>
<keyword evidence="3" id="KW-1185">Reference proteome</keyword>
<dbReference type="SMART" id="SM00156">
    <property type="entry name" value="PP2Ac"/>
    <property type="match status" value="1"/>
</dbReference>
<dbReference type="AlphaFoldDB" id="A0A0U3FPX4"/>
<sequence>MNLEDLPTDSLSEFLAATETLSCSDLGELLEQGISLLDPKPQELDPSKPALFHGDLHGDIETPFEVWRKVGDIKGFNLIFLGDYVDRGPNQIETLLLVLSLKAKRPEEVAVLRGNHEPPRNLIPSPHDYPIELRERCGDEMELYELSLKLFDRMPLFAIYGRYLGVHGGPPFRKGCKGISCLDQPDLEAVLWSDPDELLGEEICAYEDPLEKCIERNYYRGAGYIWGAGATREFLEATGFEKIVRGHTAVNGIAFTHRNRVITLFTRRGPPYYNERAAALLVKGEEKAVLV</sequence>
<reference evidence="2 3" key="1">
    <citation type="submission" date="2013-11" db="EMBL/GenBank/DDBJ databases">
        <title>Comparative genomics of Ignicoccus.</title>
        <authorList>
            <person name="Podar M."/>
        </authorList>
    </citation>
    <scope>NUCLEOTIDE SEQUENCE [LARGE SCALE GENOMIC DNA]</scope>
    <source>
        <strain evidence="2 3">DSM 13165</strain>
    </source>
</reference>
<dbReference type="InterPro" id="IPR004843">
    <property type="entry name" value="Calcineurin-like_PHP"/>
</dbReference>
<dbReference type="GO" id="GO:0016787">
    <property type="term" value="F:hydrolase activity"/>
    <property type="evidence" value="ECO:0007669"/>
    <property type="project" value="InterPro"/>
</dbReference>
<dbReference type="SUPFAM" id="SSF56300">
    <property type="entry name" value="Metallo-dependent phosphatases"/>
    <property type="match status" value="1"/>
</dbReference>
<gene>
    <name evidence="2" type="ORF">EYM_02235</name>
</gene>
<evidence type="ECO:0000313" key="3">
    <source>
        <dbReference type="Proteomes" id="UP000060778"/>
    </source>
</evidence>
<dbReference type="STRING" id="940295.EYM_02235"/>
<dbReference type="PANTHER" id="PTHR11668">
    <property type="entry name" value="SERINE/THREONINE PROTEIN PHOSPHATASE"/>
    <property type="match status" value="1"/>
</dbReference>
<dbReference type="PRINTS" id="PR00114">
    <property type="entry name" value="STPHPHTASE"/>
</dbReference>
<dbReference type="Gene3D" id="3.60.21.10">
    <property type="match status" value="1"/>
</dbReference>
<organism evidence="2 3">
    <name type="scientific">Ignicoccus islandicus DSM 13165</name>
    <dbReference type="NCBI Taxonomy" id="940295"/>
    <lineage>
        <taxon>Archaea</taxon>
        <taxon>Thermoproteota</taxon>
        <taxon>Thermoprotei</taxon>
        <taxon>Desulfurococcales</taxon>
        <taxon>Desulfurococcaceae</taxon>
        <taxon>Ignicoccus</taxon>
    </lineage>
</organism>
<dbReference type="RefSeq" id="WP_075049471.1">
    <property type="nucleotide sequence ID" value="NZ_CP006867.1"/>
</dbReference>
<dbReference type="PANTHER" id="PTHR11668:SF496">
    <property type="entry name" value="SERINE_THREONINE-PROTEIN PHOSPHATASE"/>
    <property type="match status" value="1"/>
</dbReference>
<dbReference type="Proteomes" id="UP000060778">
    <property type="component" value="Chromosome"/>
</dbReference>
<dbReference type="OrthoDB" id="303721at2157"/>
<evidence type="ECO:0000313" key="2">
    <source>
        <dbReference type="EMBL" id="ALU11536.1"/>
    </source>
</evidence>
<accession>A0A0U3FPX4</accession>
<dbReference type="CDD" id="cd00144">
    <property type="entry name" value="MPP_PPP_family"/>
    <property type="match status" value="1"/>
</dbReference>
<dbReference type="EMBL" id="CP006867">
    <property type="protein sequence ID" value="ALU11536.1"/>
    <property type="molecule type" value="Genomic_DNA"/>
</dbReference>
<dbReference type="Pfam" id="PF00149">
    <property type="entry name" value="Metallophos"/>
    <property type="match status" value="1"/>
</dbReference>
<dbReference type="InterPro" id="IPR006186">
    <property type="entry name" value="Ser/Thr-sp_prot-phosphatase"/>
</dbReference>
<evidence type="ECO:0000259" key="1">
    <source>
        <dbReference type="PROSITE" id="PS00125"/>
    </source>
</evidence>
<dbReference type="InterPro" id="IPR050341">
    <property type="entry name" value="PP1_catalytic_subunit"/>
</dbReference>
<dbReference type="KEGG" id="iis:EYM_02235"/>
<dbReference type="GeneID" id="30679849"/>